<comment type="caution">
    <text evidence="1">The sequence shown here is derived from an EMBL/GenBank/DDBJ whole genome shotgun (WGS) entry which is preliminary data.</text>
</comment>
<protein>
    <submittedName>
        <fullName evidence="1">Uncharacterized protein</fullName>
    </submittedName>
</protein>
<gene>
    <name evidence="1" type="ORF">E0F91_14275</name>
</gene>
<name>A0A4R5CQ11_9FLAO</name>
<proteinExistence type="predicted"/>
<accession>A0A4R5CQ11</accession>
<dbReference type="RefSeq" id="WP_132067128.1">
    <property type="nucleotide sequence ID" value="NZ_SMFN01000020.1"/>
</dbReference>
<sequence>MIDNITMVKKSLSEREKTNIIKKSRLVSNSLNGLIYYDNRTTKNFTGGLFIQIDTRNKLKITGSIHKYHSHLESGYLTNFDSFTMVQAKGTFNRLITNTGIDPNDIEVTFFEVGINLKFDIDVKFVLEKVHSIGKMEKPFLIEPKFKESRQITTGTHRDFRVHFKMYDKLFEMQDSRKPIGNFKHHILRIETVHRRVEKLQLNQFLSNEYLKVIQSDFFNQWDGLNFYNDIEAPKGTQRSKIDLVRNIIYKGKITVLNNYKSQYENKALSKRQFYAIRDFIGKWEVIRTDFVVKNSKIVPIWNKSYNAEKQLLIF</sequence>
<dbReference type="Proteomes" id="UP000294644">
    <property type="component" value="Unassembled WGS sequence"/>
</dbReference>
<keyword evidence="2" id="KW-1185">Reference proteome</keyword>
<organism evidence="1 2">
    <name type="scientific">Flavobacterium sandaracinum</name>
    <dbReference type="NCBI Taxonomy" id="2541733"/>
    <lineage>
        <taxon>Bacteria</taxon>
        <taxon>Pseudomonadati</taxon>
        <taxon>Bacteroidota</taxon>
        <taxon>Flavobacteriia</taxon>
        <taxon>Flavobacteriales</taxon>
        <taxon>Flavobacteriaceae</taxon>
        <taxon>Flavobacterium</taxon>
    </lineage>
</organism>
<dbReference type="EMBL" id="SMFN01000020">
    <property type="protein sequence ID" value="TDE01517.1"/>
    <property type="molecule type" value="Genomic_DNA"/>
</dbReference>
<reference evidence="1 2" key="1">
    <citation type="submission" date="2019-03" db="EMBL/GenBank/DDBJ databases">
        <title>Flavobacterium LB-D12 sp. nov., isolated from arctic soil.</title>
        <authorList>
            <person name="Chaudhary D.K."/>
        </authorList>
    </citation>
    <scope>NUCLEOTIDE SEQUENCE [LARGE SCALE GENOMIC DNA]</scope>
    <source>
        <strain evidence="1 2">LB-D12</strain>
    </source>
</reference>
<dbReference type="OrthoDB" id="1091202at2"/>
<evidence type="ECO:0000313" key="2">
    <source>
        <dbReference type="Proteomes" id="UP000294644"/>
    </source>
</evidence>
<dbReference type="AlphaFoldDB" id="A0A4R5CQ11"/>
<evidence type="ECO:0000313" key="1">
    <source>
        <dbReference type="EMBL" id="TDE01517.1"/>
    </source>
</evidence>